<reference evidence="1 2" key="1">
    <citation type="submission" date="2019-11" db="EMBL/GenBank/DDBJ databases">
        <title>Whole genome sequence of Oryza granulata.</title>
        <authorList>
            <person name="Li W."/>
        </authorList>
    </citation>
    <scope>NUCLEOTIDE SEQUENCE [LARGE SCALE GENOMIC DNA]</scope>
    <source>
        <strain evidence="2">cv. Menghai</strain>
        <tissue evidence="1">Leaf</tissue>
    </source>
</reference>
<name>A0A6G1BZG8_9ORYZ</name>
<gene>
    <name evidence="1" type="ORF">E2562_023971</name>
</gene>
<dbReference type="PANTHER" id="PTHR11439:SF515">
    <property type="entry name" value="GAG-POL POLYPROTEIN"/>
    <property type="match status" value="1"/>
</dbReference>
<evidence type="ECO:0008006" key="3">
    <source>
        <dbReference type="Google" id="ProtNLM"/>
    </source>
</evidence>
<dbReference type="PANTHER" id="PTHR11439">
    <property type="entry name" value="GAG-POL-RELATED RETROTRANSPOSON"/>
    <property type="match status" value="1"/>
</dbReference>
<dbReference type="OrthoDB" id="662868at2759"/>
<sequence length="105" mass="11484">MAGDICDRKSTTGVLFMVGNGLISCQSQKQKVMDLSSCEAEYIAATTAACQGIWLSRLLGELMLEEPSCAVLKIDNKSAINLCKNPMLHNRMAELGKKSWDDMVI</sequence>
<evidence type="ECO:0000313" key="1">
    <source>
        <dbReference type="EMBL" id="KAF0893340.1"/>
    </source>
</evidence>
<accession>A0A6G1BZG8</accession>
<evidence type="ECO:0000313" key="2">
    <source>
        <dbReference type="Proteomes" id="UP000479710"/>
    </source>
</evidence>
<comment type="caution">
    <text evidence="1">The sequence shown here is derived from an EMBL/GenBank/DDBJ whole genome shotgun (WGS) entry which is preliminary data.</text>
</comment>
<dbReference type="Proteomes" id="UP000479710">
    <property type="component" value="Unassembled WGS sequence"/>
</dbReference>
<dbReference type="EMBL" id="SPHZ02000011">
    <property type="protein sequence ID" value="KAF0893340.1"/>
    <property type="molecule type" value="Genomic_DNA"/>
</dbReference>
<organism evidence="1 2">
    <name type="scientific">Oryza meyeriana var. granulata</name>
    <dbReference type="NCBI Taxonomy" id="110450"/>
    <lineage>
        <taxon>Eukaryota</taxon>
        <taxon>Viridiplantae</taxon>
        <taxon>Streptophyta</taxon>
        <taxon>Embryophyta</taxon>
        <taxon>Tracheophyta</taxon>
        <taxon>Spermatophyta</taxon>
        <taxon>Magnoliopsida</taxon>
        <taxon>Liliopsida</taxon>
        <taxon>Poales</taxon>
        <taxon>Poaceae</taxon>
        <taxon>BOP clade</taxon>
        <taxon>Oryzoideae</taxon>
        <taxon>Oryzeae</taxon>
        <taxon>Oryzinae</taxon>
        <taxon>Oryza</taxon>
        <taxon>Oryza meyeriana</taxon>
    </lineage>
</organism>
<protein>
    <recommendedName>
        <fullName evidence="3">Reverse transcriptase Ty1/copia-type domain-containing protein</fullName>
    </recommendedName>
</protein>
<dbReference type="AlphaFoldDB" id="A0A6G1BZG8"/>
<keyword evidence="2" id="KW-1185">Reference proteome</keyword>
<proteinExistence type="predicted"/>
<dbReference type="CDD" id="cd09272">
    <property type="entry name" value="RNase_HI_RT_Ty1"/>
    <property type="match status" value="1"/>
</dbReference>